<comment type="caution">
    <text evidence="2">The sequence shown here is derived from an EMBL/GenBank/DDBJ whole genome shotgun (WGS) entry which is preliminary data.</text>
</comment>
<sequence>MFKALAAIGFALLGLSGCAGKVDLRAVSQGTSLTPGTLDSSPYTLMALLPPPGGYKHLRVYIEGDGRAWATRSQPSIDPTPRVSLMARLAAEDRGPSAYLARPCQFVTSLGCNTDLWTSGRFNLSVIASMNAALDRLKSRFAVEQFELVGYSGGAAIALILAGSRNDVTQVQTIAGNLDPVKWAKLMQLAPFSKPVTPLEFRDKLRALPQRHFIGLNDKVVPPQMLQVYTTQLQGKCLEVVETLATHDQGYDESWGSRSDLPLACETAPLR</sequence>
<dbReference type="AlphaFoldDB" id="A0A0F4TLZ7"/>
<dbReference type="InterPro" id="IPR029058">
    <property type="entry name" value="AB_hydrolase_fold"/>
</dbReference>
<dbReference type="EMBL" id="LACD01000009">
    <property type="protein sequence ID" value="KJZ45094.1"/>
    <property type="molecule type" value="Genomic_DNA"/>
</dbReference>
<dbReference type="SUPFAM" id="SSF53474">
    <property type="entry name" value="alpha/beta-Hydrolases"/>
    <property type="match status" value="1"/>
</dbReference>
<gene>
    <name evidence="2" type="ORF">VC34_09870</name>
</gene>
<dbReference type="GO" id="GO:0016787">
    <property type="term" value="F:hydrolase activity"/>
    <property type="evidence" value="ECO:0007669"/>
    <property type="project" value="UniProtKB-KW"/>
</dbReference>
<dbReference type="PROSITE" id="PS51257">
    <property type="entry name" value="PROKAR_LIPOPROTEIN"/>
    <property type="match status" value="1"/>
</dbReference>
<accession>A0A0F4TLZ7</accession>
<dbReference type="RefSeq" id="WP_046046344.1">
    <property type="nucleotide sequence ID" value="NZ_LACD01000009.1"/>
</dbReference>
<name>A0A0F4TLZ7_PSEFL</name>
<dbReference type="Gene3D" id="3.40.50.1820">
    <property type="entry name" value="alpha/beta hydrolase"/>
    <property type="match status" value="1"/>
</dbReference>
<reference evidence="2 3" key="1">
    <citation type="submission" date="2015-03" db="EMBL/GenBank/DDBJ databases">
        <title>Comparative genomics of Pseudomonas insights into diversity of traits involved in vanlence and defense.</title>
        <authorList>
            <person name="Qin Y."/>
        </authorList>
    </citation>
    <scope>NUCLEOTIDE SEQUENCE [LARGE SCALE GENOMIC DNA]</scope>
    <source>
        <strain evidence="2 3">C3</strain>
    </source>
</reference>
<keyword evidence="1" id="KW-0732">Signal</keyword>
<keyword evidence="2" id="KW-0378">Hydrolase</keyword>
<organism evidence="2 3">
    <name type="scientific">Pseudomonas fluorescens</name>
    <dbReference type="NCBI Taxonomy" id="294"/>
    <lineage>
        <taxon>Bacteria</taxon>
        <taxon>Pseudomonadati</taxon>
        <taxon>Pseudomonadota</taxon>
        <taxon>Gammaproteobacteria</taxon>
        <taxon>Pseudomonadales</taxon>
        <taxon>Pseudomonadaceae</taxon>
        <taxon>Pseudomonas</taxon>
    </lineage>
</organism>
<feature type="chain" id="PRO_5002478966" evidence="1">
    <location>
        <begin position="22"/>
        <end position="271"/>
    </location>
</feature>
<dbReference type="PATRIC" id="fig|294.131.peg.6223"/>
<feature type="signal peptide" evidence="1">
    <location>
        <begin position="1"/>
        <end position="21"/>
    </location>
</feature>
<protein>
    <submittedName>
        <fullName evidence="2">Alpha/beta hydrolase family protein</fullName>
    </submittedName>
</protein>
<evidence type="ECO:0000313" key="2">
    <source>
        <dbReference type="EMBL" id="KJZ45094.1"/>
    </source>
</evidence>
<evidence type="ECO:0000313" key="3">
    <source>
        <dbReference type="Proteomes" id="UP000033500"/>
    </source>
</evidence>
<evidence type="ECO:0000256" key="1">
    <source>
        <dbReference type="SAM" id="SignalP"/>
    </source>
</evidence>
<proteinExistence type="predicted"/>
<dbReference type="Proteomes" id="UP000033500">
    <property type="component" value="Unassembled WGS sequence"/>
</dbReference>